<protein>
    <submittedName>
        <fullName evidence="2">Uncharacterized protein</fullName>
    </submittedName>
</protein>
<comment type="caution">
    <text evidence="2">The sequence shown here is derived from an EMBL/GenBank/DDBJ whole genome shotgun (WGS) entry which is preliminary data.</text>
</comment>
<dbReference type="RefSeq" id="WP_164438926.1">
    <property type="nucleotide sequence ID" value="NZ_JAAGMD010000791.1"/>
</dbReference>
<sequence length="75" mass="7445">MGTVALPAVTTARAAADRGTTAAAADPKPVDRAVAAADKVTSSGFDALAKGPDERPLGRAGRKRRSELDTSGPAG</sequence>
<dbReference type="EMBL" id="JAAGMD010000791">
    <property type="protein sequence ID" value="NEA89900.1"/>
    <property type="molecule type" value="Genomic_DNA"/>
</dbReference>
<proteinExistence type="predicted"/>
<dbReference type="AlphaFoldDB" id="A0A6G3R398"/>
<feature type="region of interest" description="Disordered" evidence="1">
    <location>
        <begin position="39"/>
        <end position="75"/>
    </location>
</feature>
<accession>A0A6G3R398</accession>
<organism evidence="2">
    <name type="scientific">Streptomyces sp. SID14436</name>
    <dbReference type="NCBI Taxonomy" id="2706070"/>
    <lineage>
        <taxon>Bacteria</taxon>
        <taxon>Bacillati</taxon>
        <taxon>Actinomycetota</taxon>
        <taxon>Actinomycetes</taxon>
        <taxon>Kitasatosporales</taxon>
        <taxon>Streptomycetaceae</taxon>
        <taxon>Streptomyces</taxon>
    </lineage>
</organism>
<evidence type="ECO:0000313" key="2">
    <source>
        <dbReference type="EMBL" id="NEA89900.1"/>
    </source>
</evidence>
<reference evidence="2" key="1">
    <citation type="submission" date="2020-01" db="EMBL/GenBank/DDBJ databases">
        <title>Insect and environment-associated Actinomycetes.</title>
        <authorList>
            <person name="Currrie C."/>
            <person name="Chevrette M."/>
            <person name="Carlson C."/>
            <person name="Stubbendieck R."/>
            <person name="Wendt-Pienkowski E."/>
        </authorList>
    </citation>
    <scope>NUCLEOTIDE SEQUENCE</scope>
    <source>
        <strain evidence="2">SID14436</strain>
    </source>
</reference>
<evidence type="ECO:0000256" key="1">
    <source>
        <dbReference type="SAM" id="MobiDB-lite"/>
    </source>
</evidence>
<feature type="region of interest" description="Disordered" evidence="1">
    <location>
        <begin position="1"/>
        <end position="27"/>
    </location>
</feature>
<gene>
    <name evidence="2" type="ORF">G3I53_28615</name>
</gene>
<name>A0A6G3R398_9ACTN</name>